<feature type="non-terminal residue" evidence="6">
    <location>
        <position position="1"/>
    </location>
</feature>
<reference evidence="6" key="1">
    <citation type="journal article" date="2013" name="Environ. Microbiol.">
        <title>Microbiota from the distal guts of lean and obese adolescents exhibit partial functional redundancy besides clear differences in community structure.</title>
        <authorList>
            <person name="Ferrer M."/>
            <person name="Ruiz A."/>
            <person name="Lanza F."/>
            <person name="Haange S.B."/>
            <person name="Oberbach A."/>
            <person name="Till H."/>
            <person name="Bargiela R."/>
            <person name="Campoy C."/>
            <person name="Segura M.T."/>
            <person name="Richter M."/>
            <person name="von Bergen M."/>
            <person name="Seifert J."/>
            <person name="Suarez A."/>
        </authorList>
    </citation>
    <scope>NUCLEOTIDE SEQUENCE</scope>
</reference>
<evidence type="ECO:0000256" key="1">
    <source>
        <dbReference type="ARBA" id="ARBA00011900"/>
    </source>
</evidence>
<dbReference type="GO" id="GO:0006298">
    <property type="term" value="P:mismatch repair"/>
    <property type="evidence" value="ECO:0007669"/>
    <property type="project" value="TreeGrafter"/>
</dbReference>
<dbReference type="Pfam" id="PF02086">
    <property type="entry name" value="MethyltransfD12"/>
    <property type="match status" value="1"/>
</dbReference>
<evidence type="ECO:0000256" key="2">
    <source>
        <dbReference type="ARBA" id="ARBA00022603"/>
    </source>
</evidence>
<dbReference type="InterPro" id="IPR012327">
    <property type="entry name" value="MeTrfase_D12"/>
</dbReference>
<dbReference type="PANTHER" id="PTHR30481">
    <property type="entry name" value="DNA ADENINE METHYLASE"/>
    <property type="match status" value="1"/>
</dbReference>
<dbReference type="PROSITE" id="PS00092">
    <property type="entry name" value="N6_MTASE"/>
    <property type="match status" value="1"/>
</dbReference>
<dbReference type="GO" id="GO:1904047">
    <property type="term" value="F:S-adenosyl-L-methionine binding"/>
    <property type="evidence" value="ECO:0007669"/>
    <property type="project" value="TreeGrafter"/>
</dbReference>
<keyword evidence="2 6" id="KW-0489">Methyltransferase</keyword>
<dbReference type="SUPFAM" id="SSF53335">
    <property type="entry name" value="S-adenosyl-L-methionine-dependent methyltransferases"/>
    <property type="match status" value="1"/>
</dbReference>
<dbReference type="GO" id="GO:0009307">
    <property type="term" value="P:DNA restriction-modification system"/>
    <property type="evidence" value="ECO:0007669"/>
    <property type="project" value="InterPro"/>
</dbReference>
<evidence type="ECO:0000313" key="6">
    <source>
        <dbReference type="EMBL" id="EKC50159.1"/>
    </source>
</evidence>
<dbReference type="GO" id="GO:0009007">
    <property type="term" value="F:site-specific DNA-methyltransferase (adenine-specific) activity"/>
    <property type="evidence" value="ECO:0007669"/>
    <property type="project" value="UniProtKB-EC"/>
</dbReference>
<comment type="caution">
    <text evidence="6">The sequence shown here is derived from an EMBL/GenBank/DDBJ whole genome shotgun (WGS) entry which is preliminary data.</text>
</comment>
<dbReference type="InterPro" id="IPR029063">
    <property type="entry name" value="SAM-dependent_MTases_sf"/>
</dbReference>
<evidence type="ECO:0000256" key="3">
    <source>
        <dbReference type="ARBA" id="ARBA00022679"/>
    </source>
</evidence>
<dbReference type="PANTHER" id="PTHR30481:SF3">
    <property type="entry name" value="DNA ADENINE METHYLASE"/>
    <property type="match status" value="1"/>
</dbReference>
<comment type="catalytic activity">
    <reaction evidence="5">
        <text>a 2'-deoxyadenosine in DNA + S-adenosyl-L-methionine = an N(6)-methyl-2'-deoxyadenosine in DNA + S-adenosyl-L-homocysteine + H(+)</text>
        <dbReference type="Rhea" id="RHEA:15197"/>
        <dbReference type="Rhea" id="RHEA-COMP:12418"/>
        <dbReference type="Rhea" id="RHEA-COMP:12419"/>
        <dbReference type="ChEBI" id="CHEBI:15378"/>
        <dbReference type="ChEBI" id="CHEBI:57856"/>
        <dbReference type="ChEBI" id="CHEBI:59789"/>
        <dbReference type="ChEBI" id="CHEBI:90615"/>
        <dbReference type="ChEBI" id="CHEBI:90616"/>
        <dbReference type="EC" id="2.1.1.72"/>
    </reaction>
</comment>
<gene>
    <name evidence="6" type="ORF">OBE_14272</name>
</gene>
<dbReference type="Gene3D" id="3.40.50.150">
    <property type="entry name" value="Vaccinia Virus protein VP39"/>
    <property type="match status" value="1"/>
</dbReference>
<name>K1S436_9ZZZZ</name>
<organism evidence="6">
    <name type="scientific">human gut metagenome</name>
    <dbReference type="NCBI Taxonomy" id="408170"/>
    <lineage>
        <taxon>unclassified sequences</taxon>
        <taxon>metagenomes</taxon>
        <taxon>organismal metagenomes</taxon>
    </lineage>
</organism>
<dbReference type="EMBL" id="AJWZ01009840">
    <property type="protein sequence ID" value="EKC50159.1"/>
    <property type="molecule type" value="Genomic_DNA"/>
</dbReference>
<proteinExistence type="predicted"/>
<keyword evidence="4" id="KW-0949">S-adenosyl-L-methionine</keyword>
<evidence type="ECO:0000256" key="4">
    <source>
        <dbReference type="ARBA" id="ARBA00022691"/>
    </source>
</evidence>
<dbReference type="GO" id="GO:0032259">
    <property type="term" value="P:methylation"/>
    <property type="evidence" value="ECO:0007669"/>
    <property type="project" value="UniProtKB-KW"/>
</dbReference>
<evidence type="ECO:0000256" key="5">
    <source>
        <dbReference type="ARBA" id="ARBA00047942"/>
    </source>
</evidence>
<keyword evidence="3" id="KW-0808">Transferase</keyword>
<protein>
    <recommendedName>
        <fullName evidence="1">site-specific DNA-methyltransferase (adenine-specific)</fullName>
        <ecNumber evidence="1">2.1.1.72</ecNumber>
    </recommendedName>
</protein>
<dbReference type="InterPro" id="IPR002052">
    <property type="entry name" value="DNA_methylase_N6_adenine_CS"/>
</dbReference>
<accession>K1S436</accession>
<dbReference type="AlphaFoldDB" id="K1S436"/>
<sequence length="150" mass="17479">NLRNLSKLIKNVTFEYGDYKKSESFVNENTFVYFDPPYRPLSITSGFTSYTKEDFNDDNQKELANYFYKLDLKNAKLMLSNSNPKNVNKDDNFFENIYKGFVINEVSAKRMINANAKGRGEISELLITNYEEQSKWESQKNSTMKMIALA</sequence>
<dbReference type="EC" id="2.1.1.72" evidence="1"/>
<dbReference type="GO" id="GO:0043565">
    <property type="term" value="F:sequence-specific DNA binding"/>
    <property type="evidence" value="ECO:0007669"/>
    <property type="project" value="TreeGrafter"/>
</dbReference>